<keyword evidence="2" id="KW-1185">Reference proteome</keyword>
<dbReference type="RefSeq" id="XP_013253832.1">
    <property type="nucleotide sequence ID" value="XM_013398378.1"/>
</dbReference>
<reference evidence="1 2" key="1">
    <citation type="submission" date="2013-03" db="EMBL/GenBank/DDBJ databases">
        <title>The Genome Sequence of Exophiala aquamarina CBS 119918.</title>
        <authorList>
            <consortium name="The Broad Institute Genomics Platform"/>
            <person name="Cuomo C."/>
            <person name="de Hoog S."/>
            <person name="Gorbushina A."/>
            <person name="Walker B."/>
            <person name="Young S.K."/>
            <person name="Zeng Q."/>
            <person name="Gargeya S."/>
            <person name="Fitzgerald M."/>
            <person name="Haas B."/>
            <person name="Abouelleil A."/>
            <person name="Allen A.W."/>
            <person name="Alvarado L."/>
            <person name="Arachchi H.M."/>
            <person name="Berlin A.M."/>
            <person name="Chapman S.B."/>
            <person name="Gainer-Dewar J."/>
            <person name="Goldberg J."/>
            <person name="Griggs A."/>
            <person name="Gujja S."/>
            <person name="Hansen M."/>
            <person name="Howarth C."/>
            <person name="Imamovic A."/>
            <person name="Ireland A."/>
            <person name="Larimer J."/>
            <person name="McCowan C."/>
            <person name="Murphy C."/>
            <person name="Pearson M."/>
            <person name="Poon T.W."/>
            <person name="Priest M."/>
            <person name="Roberts A."/>
            <person name="Saif S."/>
            <person name="Shea T."/>
            <person name="Sisk P."/>
            <person name="Sykes S."/>
            <person name="Wortman J."/>
            <person name="Nusbaum C."/>
            <person name="Birren B."/>
        </authorList>
    </citation>
    <scope>NUCLEOTIDE SEQUENCE [LARGE SCALE GENOMIC DNA]</scope>
    <source>
        <strain evidence="1 2">CBS 119918</strain>
    </source>
</reference>
<dbReference type="GeneID" id="25287639"/>
<sequence>KELIKLRKENVDLFVEGQFELLDRGNERTFTYLKKSVSGQSEERKAIVALNFSNE</sequence>
<proteinExistence type="predicted"/>
<dbReference type="Proteomes" id="UP000027920">
    <property type="component" value="Unassembled WGS sequence"/>
</dbReference>
<dbReference type="HOGENOM" id="CLU_3037897_0_0_1"/>
<evidence type="ECO:0000313" key="1">
    <source>
        <dbReference type="EMBL" id="KEF51242.1"/>
    </source>
</evidence>
<accession>A0A072NV42</accession>
<comment type="caution">
    <text evidence="1">The sequence shown here is derived from an EMBL/GenBank/DDBJ whole genome shotgun (WGS) entry which is preliminary data.</text>
</comment>
<feature type="non-terminal residue" evidence="1">
    <location>
        <position position="55"/>
    </location>
</feature>
<dbReference type="AlphaFoldDB" id="A0A072NV42"/>
<dbReference type="EMBL" id="AMGV01000026">
    <property type="protein sequence ID" value="KEF51242.1"/>
    <property type="molecule type" value="Genomic_DNA"/>
</dbReference>
<feature type="non-terminal residue" evidence="1">
    <location>
        <position position="1"/>
    </location>
</feature>
<name>A0A072NV42_9EURO</name>
<dbReference type="VEuPathDB" id="FungiDB:A1O9_12745"/>
<protein>
    <submittedName>
        <fullName evidence="1">Uncharacterized protein</fullName>
    </submittedName>
</protein>
<organism evidence="1 2">
    <name type="scientific">Exophiala aquamarina CBS 119918</name>
    <dbReference type="NCBI Taxonomy" id="1182545"/>
    <lineage>
        <taxon>Eukaryota</taxon>
        <taxon>Fungi</taxon>
        <taxon>Dikarya</taxon>
        <taxon>Ascomycota</taxon>
        <taxon>Pezizomycotina</taxon>
        <taxon>Eurotiomycetes</taxon>
        <taxon>Chaetothyriomycetidae</taxon>
        <taxon>Chaetothyriales</taxon>
        <taxon>Herpotrichiellaceae</taxon>
        <taxon>Exophiala</taxon>
    </lineage>
</organism>
<evidence type="ECO:0000313" key="2">
    <source>
        <dbReference type="Proteomes" id="UP000027920"/>
    </source>
</evidence>
<gene>
    <name evidence="1" type="ORF">A1O9_12745</name>
</gene>